<comment type="caution">
    <text evidence="1">The sequence shown here is derived from an EMBL/GenBank/DDBJ whole genome shotgun (WGS) entry which is preliminary data.</text>
</comment>
<reference evidence="1 2" key="1">
    <citation type="submission" date="2019-09" db="EMBL/GenBank/DDBJ databases">
        <title>Characterization of the phylogenetic diversity of two novel species belonging to the genus Bifidobacterium: Bifidobacterium cebidarum sp. nov. and Bifidobacterium leontopitheci sp. nov.</title>
        <authorList>
            <person name="Lugli G.A."/>
            <person name="Duranti S."/>
            <person name="Milani C."/>
            <person name="Turroni F."/>
            <person name="Ventura M."/>
        </authorList>
    </citation>
    <scope>NUCLEOTIDE SEQUENCE [LARGE SCALE GENOMIC DNA]</scope>
    <source>
        <strain evidence="1 2">LMG 31471</strain>
    </source>
</reference>
<evidence type="ECO:0000313" key="2">
    <source>
        <dbReference type="Proteomes" id="UP000441772"/>
    </source>
</evidence>
<evidence type="ECO:0000313" key="1">
    <source>
        <dbReference type="EMBL" id="KAB7790575.1"/>
    </source>
</evidence>
<gene>
    <name evidence="1" type="ORF">F7D09_0944</name>
</gene>
<name>A0A6I1GG75_9BIFI</name>
<keyword evidence="2" id="KW-1185">Reference proteome</keyword>
<accession>A0A6I1GG75</accession>
<proteinExistence type="predicted"/>
<dbReference type="EMBL" id="WBVT01000010">
    <property type="protein sequence ID" value="KAB7790575.1"/>
    <property type="molecule type" value="Genomic_DNA"/>
</dbReference>
<organism evidence="1 2">
    <name type="scientific">Bifidobacterium leontopitheci</name>
    <dbReference type="NCBI Taxonomy" id="2650774"/>
    <lineage>
        <taxon>Bacteria</taxon>
        <taxon>Bacillati</taxon>
        <taxon>Actinomycetota</taxon>
        <taxon>Actinomycetes</taxon>
        <taxon>Bifidobacteriales</taxon>
        <taxon>Bifidobacteriaceae</taxon>
        <taxon>Bifidobacterium</taxon>
    </lineage>
</organism>
<protein>
    <submittedName>
        <fullName evidence="1">Uncharacterized protein</fullName>
    </submittedName>
</protein>
<dbReference type="Proteomes" id="UP000441772">
    <property type="component" value="Unassembled WGS sequence"/>
</dbReference>
<dbReference type="AlphaFoldDB" id="A0A6I1GG75"/>
<sequence length="94" mass="10546">MKMVEYVALPFDVNKIYPLAVCLKGTGVSVSEFVEWADRKGIVSRSYQADGSYIERTVSEDAFQGLFEPVGVLNAVEQLKEERGARLEDVEIEE</sequence>
<dbReference type="RefSeq" id="WP_152234293.1">
    <property type="nucleotide sequence ID" value="NZ_JBHSKZ010000019.1"/>
</dbReference>